<keyword evidence="5" id="KW-0732">Signal</keyword>
<feature type="chain" id="PRO_5040328907" description="Carboxylesterase type B domain-containing protein" evidence="5">
    <location>
        <begin position="23"/>
        <end position="565"/>
    </location>
</feature>
<reference evidence="7" key="1">
    <citation type="submission" date="2022-01" db="EMBL/GenBank/DDBJ databases">
        <authorList>
            <person name="King R."/>
        </authorList>
    </citation>
    <scope>NUCLEOTIDE SEQUENCE</scope>
</reference>
<organism evidence="7 8">
    <name type="scientific">Diabrotica balteata</name>
    <name type="common">Banded cucumber beetle</name>
    <dbReference type="NCBI Taxonomy" id="107213"/>
    <lineage>
        <taxon>Eukaryota</taxon>
        <taxon>Metazoa</taxon>
        <taxon>Ecdysozoa</taxon>
        <taxon>Arthropoda</taxon>
        <taxon>Hexapoda</taxon>
        <taxon>Insecta</taxon>
        <taxon>Pterygota</taxon>
        <taxon>Neoptera</taxon>
        <taxon>Endopterygota</taxon>
        <taxon>Coleoptera</taxon>
        <taxon>Polyphaga</taxon>
        <taxon>Cucujiformia</taxon>
        <taxon>Chrysomeloidea</taxon>
        <taxon>Chrysomelidae</taxon>
        <taxon>Galerucinae</taxon>
        <taxon>Diabroticina</taxon>
        <taxon>Diabroticites</taxon>
        <taxon>Diabrotica</taxon>
    </lineage>
</organism>
<feature type="domain" description="Carboxylesterase type B" evidence="6">
    <location>
        <begin position="28"/>
        <end position="549"/>
    </location>
</feature>
<evidence type="ECO:0000256" key="3">
    <source>
        <dbReference type="ARBA" id="ARBA00022801"/>
    </source>
</evidence>
<dbReference type="InterPro" id="IPR002018">
    <property type="entry name" value="CarbesteraseB"/>
</dbReference>
<evidence type="ECO:0000259" key="6">
    <source>
        <dbReference type="Pfam" id="PF00135"/>
    </source>
</evidence>
<keyword evidence="2" id="KW-0719">Serine esterase</keyword>
<dbReference type="FunFam" id="3.40.50.1820:FF:000155">
    <property type="entry name" value="Carboxylic ester hydrolase"/>
    <property type="match status" value="1"/>
</dbReference>
<dbReference type="OrthoDB" id="19653at2759"/>
<evidence type="ECO:0000256" key="2">
    <source>
        <dbReference type="ARBA" id="ARBA00022487"/>
    </source>
</evidence>
<sequence length="565" mass="63527">MRHQLSLVLFVGCVLNIIEVRSESTTEPLATTPLGQVKGSVITSRLGKEIYSFRGIRYAKPPINDLRFKPAVPVEKWEGVLNATQDGPLCPQPSTDPVSEDCLIINVYTTKLPNGGEKTKYPVLVYIYPGGFHSFSGDSRWAGPNYFLDEEIVLVTFNYRIGTLGFLSTGDKEAPGNIGLKDQVEALKWVKQNIESFCGDPESVTILGYGSGAWSVVLHLVSPLSQGLFHKAAALSGSPVGAWSLPHNQLDIAKKQAKLVGCPDDNSVNIVKCLKTKSYHELGESLPKFKEFGTDPIMIWSPVIEADYGQQRFLPAHPIHLITNGQFKQVPFLTGQTKDEFGYLAFSIIHNETLVKSINEKFEEAAPIAFIYERGSDFSKTVSKTIKTFYFQDKDVDSSKIAALAQVYADSLTGFGVNRAAKLISQYSNKSVYYYQFSYQGRYSHFYTPESNNTVPYGIVHGDDLIYLFYIQKFFPLFTESSPQEIEMVSKLTALYANFAKTGNPIPTPSEKLDNVKWEPFTTKEEKYMDIGNKLVMHEKLNEKRFEEWEKLYPLSMYQKNKNSH</sequence>
<keyword evidence="8" id="KW-1185">Reference proteome</keyword>
<evidence type="ECO:0000256" key="4">
    <source>
        <dbReference type="ARBA" id="ARBA00023180"/>
    </source>
</evidence>
<proteinExistence type="inferred from homology"/>
<dbReference type="Gene3D" id="3.40.50.1820">
    <property type="entry name" value="alpha/beta hydrolase"/>
    <property type="match status" value="1"/>
</dbReference>
<dbReference type="Pfam" id="PF00135">
    <property type="entry name" value="COesterase"/>
    <property type="match status" value="1"/>
</dbReference>
<keyword evidence="3" id="KW-0378">Hydrolase</keyword>
<dbReference type="EMBL" id="OU898277">
    <property type="protein sequence ID" value="CAG9829853.1"/>
    <property type="molecule type" value="Genomic_DNA"/>
</dbReference>
<keyword evidence="4" id="KW-0325">Glycoprotein</keyword>
<feature type="signal peptide" evidence="5">
    <location>
        <begin position="1"/>
        <end position="22"/>
    </location>
</feature>
<evidence type="ECO:0000256" key="5">
    <source>
        <dbReference type="SAM" id="SignalP"/>
    </source>
</evidence>
<accession>A0A9N9SWR3</accession>
<evidence type="ECO:0000256" key="1">
    <source>
        <dbReference type="ARBA" id="ARBA00005964"/>
    </source>
</evidence>
<protein>
    <recommendedName>
        <fullName evidence="6">Carboxylesterase type B domain-containing protein</fullName>
    </recommendedName>
</protein>
<name>A0A9N9SWR3_DIABA</name>
<comment type="similarity">
    <text evidence="1">Belongs to the type-B carboxylesterase/lipase family.</text>
</comment>
<dbReference type="SUPFAM" id="SSF53474">
    <property type="entry name" value="alpha/beta-Hydrolases"/>
    <property type="match status" value="1"/>
</dbReference>
<gene>
    <name evidence="7" type="ORF">DIABBA_LOCUS3614</name>
</gene>
<dbReference type="Proteomes" id="UP001153709">
    <property type="component" value="Chromosome 2"/>
</dbReference>
<dbReference type="InterPro" id="IPR029058">
    <property type="entry name" value="AB_hydrolase_fold"/>
</dbReference>
<evidence type="ECO:0000313" key="7">
    <source>
        <dbReference type="EMBL" id="CAG9829853.1"/>
    </source>
</evidence>
<dbReference type="GO" id="GO:0052689">
    <property type="term" value="F:carboxylic ester hydrolase activity"/>
    <property type="evidence" value="ECO:0007669"/>
    <property type="project" value="UniProtKB-KW"/>
</dbReference>
<dbReference type="PANTHER" id="PTHR43142:SF1">
    <property type="entry name" value="CARBOXYLIC ESTER HYDROLASE"/>
    <property type="match status" value="1"/>
</dbReference>
<evidence type="ECO:0000313" key="8">
    <source>
        <dbReference type="Proteomes" id="UP001153709"/>
    </source>
</evidence>
<dbReference type="AlphaFoldDB" id="A0A9N9SWR3"/>
<dbReference type="PANTHER" id="PTHR43142">
    <property type="entry name" value="CARBOXYLIC ESTER HYDROLASE"/>
    <property type="match status" value="1"/>
</dbReference>